<evidence type="ECO:0000256" key="2">
    <source>
        <dbReference type="SAM" id="Phobius"/>
    </source>
</evidence>
<name>T1FRL1_HELRO</name>
<dbReference type="EnsemblMetazoa" id="HelroT190007">
    <property type="protein sequence ID" value="HelroP190007"/>
    <property type="gene ID" value="HelroG190007"/>
</dbReference>
<dbReference type="KEGG" id="hro:HELRODRAFT_190007"/>
<reference evidence="3 5" key="2">
    <citation type="journal article" date="2013" name="Nature">
        <title>Insights into bilaterian evolution from three spiralian genomes.</title>
        <authorList>
            <person name="Simakov O."/>
            <person name="Marletaz F."/>
            <person name="Cho S.J."/>
            <person name="Edsinger-Gonzales E."/>
            <person name="Havlak P."/>
            <person name="Hellsten U."/>
            <person name="Kuo D.H."/>
            <person name="Larsson T."/>
            <person name="Lv J."/>
            <person name="Arendt D."/>
            <person name="Savage R."/>
            <person name="Osoegawa K."/>
            <person name="de Jong P."/>
            <person name="Grimwood J."/>
            <person name="Chapman J.A."/>
            <person name="Shapiro H."/>
            <person name="Aerts A."/>
            <person name="Otillar R.P."/>
            <person name="Terry A.Y."/>
            <person name="Boore J.L."/>
            <person name="Grigoriev I.V."/>
            <person name="Lindberg D.R."/>
            <person name="Seaver E.C."/>
            <person name="Weisblat D.A."/>
            <person name="Putnam N.H."/>
            <person name="Rokhsar D.S."/>
        </authorList>
    </citation>
    <scope>NUCLEOTIDE SEQUENCE</scope>
</reference>
<evidence type="ECO:0000313" key="5">
    <source>
        <dbReference type="Proteomes" id="UP000015101"/>
    </source>
</evidence>
<feature type="transmembrane region" description="Helical" evidence="2">
    <location>
        <begin position="296"/>
        <end position="320"/>
    </location>
</feature>
<proteinExistence type="predicted"/>
<feature type="compositionally biased region" description="Low complexity" evidence="1">
    <location>
        <begin position="615"/>
        <end position="624"/>
    </location>
</feature>
<dbReference type="GO" id="GO:0005634">
    <property type="term" value="C:nucleus"/>
    <property type="evidence" value="ECO:0000318"/>
    <property type="project" value="GO_Central"/>
</dbReference>
<reference evidence="5" key="1">
    <citation type="submission" date="2012-12" db="EMBL/GenBank/DDBJ databases">
        <authorList>
            <person name="Hellsten U."/>
            <person name="Grimwood J."/>
            <person name="Chapman J.A."/>
            <person name="Shapiro H."/>
            <person name="Aerts A."/>
            <person name="Otillar R.P."/>
            <person name="Terry A.Y."/>
            <person name="Boore J.L."/>
            <person name="Simakov O."/>
            <person name="Marletaz F."/>
            <person name="Cho S.-J."/>
            <person name="Edsinger-Gonzales E."/>
            <person name="Havlak P."/>
            <person name="Kuo D.-H."/>
            <person name="Larsson T."/>
            <person name="Lv J."/>
            <person name="Arendt D."/>
            <person name="Savage R."/>
            <person name="Osoegawa K."/>
            <person name="de Jong P."/>
            <person name="Lindberg D.R."/>
            <person name="Seaver E.C."/>
            <person name="Weisblat D.A."/>
            <person name="Putnam N.H."/>
            <person name="Grigoriev I.V."/>
            <person name="Rokhsar D.S."/>
        </authorList>
    </citation>
    <scope>NUCLEOTIDE SEQUENCE</scope>
</reference>
<reference evidence="4" key="3">
    <citation type="submission" date="2015-06" db="UniProtKB">
        <authorList>
            <consortium name="EnsemblMetazoa"/>
        </authorList>
    </citation>
    <scope>IDENTIFICATION</scope>
</reference>
<dbReference type="AlphaFoldDB" id="T1FRL1"/>
<dbReference type="PANTHER" id="PTHR14312:SF1">
    <property type="entry name" value="BASIC-LEUCINE ZIPPER TRANSCRIPTION FACTOR A"/>
    <property type="match status" value="1"/>
</dbReference>
<evidence type="ECO:0000313" key="3">
    <source>
        <dbReference type="EMBL" id="ESO11575.1"/>
    </source>
</evidence>
<dbReference type="HOGENOM" id="CLU_327969_0_0_1"/>
<dbReference type="CTD" id="20211458"/>
<dbReference type="InParanoid" id="T1FRL1"/>
<dbReference type="STRING" id="6412.T1FRL1"/>
<accession>T1FRL1</accession>
<feature type="compositionally biased region" description="Gly residues" evidence="1">
    <location>
        <begin position="842"/>
        <end position="866"/>
    </location>
</feature>
<keyword evidence="2" id="KW-0812">Transmembrane</keyword>
<keyword evidence="2" id="KW-0472">Membrane</keyword>
<feature type="region of interest" description="Disordered" evidence="1">
    <location>
        <begin position="395"/>
        <end position="421"/>
    </location>
</feature>
<dbReference type="Proteomes" id="UP000015101">
    <property type="component" value="Unassembled WGS sequence"/>
</dbReference>
<dbReference type="GO" id="GO:0010468">
    <property type="term" value="P:regulation of gene expression"/>
    <property type="evidence" value="ECO:0000318"/>
    <property type="project" value="GO_Central"/>
</dbReference>
<keyword evidence="5" id="KW-1185">Reference proteome</keyword>
<evidence type="ECO:0000313" key="4">
    <source>
        <dbReference type="EnsemblMetazoa" id="HelroP190007"/>
    </source>
</evidence>
<organism evidence="4 5">
    <name type="scientific">Helobdella robusta</name>
    <name type="common">Californian leech</name>
    <dbReference type="NCBI Taxonomy" id="6412"/>
    <lineage>
        <taxon>Eukaryota</taxon>
        <taxon>Metazoa</taxon>
        <taxon>Spiralia</taxon>
        <taxon>Lophotrochozoa</taxon>
        <taxon>Annelida</taxon>
        <taxon>Clitellata</taxon>
        <taxon>Hirudinea</taxon>
        <taxon>Rhynchobdellida</taxon>
        <taxon>Glossiphoniidae</taxon>
        <taxon>Helobdella</taxon>
    </lineage>
</organism>
<feature type="compositionally biased region" description="Low complexity" evidence="1">
    <location>
        <begin position="141"/>
        <end position="152"/>
    </location>
</feature>
<dbReference type="EMBL" id="KB095812">
    <property type="protein sequence ID" value="ESO11575.1"/>
    <property type="molecule type" value="Genomic_DNA"/>
</dbReference>
<dbReference type="GO" id="GO:0043565">
    <property type="term" value="F:sequence-specific DNA binding"/>
    <property type="evidence" value="ECO:0000318"/>
    <property type="project" value="GO_Central"/>
</dbReference>
<sequence>MNKRIRNDVNIEMKKFTTGLMMHGSKTWLARLLSSARHDGCNVKIDDKNPQQQQQQQKQQQQQQQQQKQQQQPCVTWQVSANPGQRISVELFDFSLISALLPSNQSKSALSSIARQNAIRHFAAKQQQQQQLSKDNNGIVQQQQPQQQPQKQTLHNQISQKPTHTLCGAQLNELNLEMSSLLKNKSSNIRLLNTYVQAYETRSNRMKLQLLDRMWPEAVYVIKLAATGCPYIREGTYDDVRVIHNDVTLLKIDCLKSGRTLTMICDGVSWNGTFEDCDNVDLAESTLKNSSSDFPIGSATIFGLILIWCVALSILFLGLYHMKRKRQRKDSGNMGIDMKDLKPLNTQEAMYDVTNQDIYARNQAFDNISTNKQQQQNGAMKSPALIGQNDTATNKIYRPQNGNTISSSSSNHTTANNSDCSRFFSPQKTLLPIATPVPHPNSRTLPANLQSAVAILLPNKKTGSILAGKTRPAAAMEFCTRVWQSPEVKRRPDVFGIGLPEVQAPVMTFHPSFTGKNGGDNRMLIRQKYQQQQQHSLYKNDGKVEHNDPEFQHLKMLAPCNSNSLQRQQQLNSASVAYNYNNDNYEIPHSPQMYQQRPHQHQHHQFTFSSTASNQQRQQQYPPAHQPQMLGLRAVWINNITNNNVSICDNNADNTNNTNTNRNDINNCYQNSMLHQMYSIPDKCKRQQQQPQQTTTTAVMLCSNSDNDNNVIMLSSSFTNPNGGNTNNNIIFNNNSNTNNIIFNAGINSSAGNNNNNNIIFNNTTHDYANSDPSDGYITQNQVPQFGDYIGPSEVPDPSAPLLALAFRNATYNTWNNDSNANRVIDRSSGDDPCDVVDGVCDGGGGDGGECDGDVGGGGGSGGVKDGAGSYDAPEEH</sequence>
<dbReference type="PANTHER" id="PTHR14312">
    <property type="entry name" value="CREB/ATF BZIP TRANSCRIPTION FACTOR"/>
    <property type="match status" value="1"/>
</dbReference>
<feature type="region of interest" description="Disordered" evidence="1">
    <location>
        <begin position="124"/>
        <end position="158"/>
    </location>
</feature>
<gene>
    <name evidence="4" type="primary">20211458</name>
    <name evidence="3" type="ORF">HELRODRAFT_190007</name>
</gene>
<dbReference type="EMBL" id="AMQM01002467">
    <property type="status" value="NOT_ANNOTATED_CDS"/>
    <property type="molecule type" value="Genomic_DNA"/>
</dbReference>
<dbReference type="RefSeq" id="XP_009010063.1">
    <property type="nucleotide sequence ID" value="XM_009011815.1"/>
</dbReference>
<protein>
    <submittedName>
        <fullName evidence="3 4">Uncharacterized protein</fullName>
    </submittedName>
</protein>
<feature type="region of interest" description="Disordered" evidence="1">
    <location>
        <begin position="842"/>
        <end position="877"/>
    </location>
</feature>
<evidence type="ECO:0000256" key="1">
    <source>
        <dbReference type="SAM" id="MobiDB-lite"/>
    </source>
</evidence>
<dbReference type="GeneID" id="20211458"/>
<feature type="region of interest" description="Disordered" evidence="1">
    <location>
        <begin position="594"/>
        <end position="624"/>
    </location>
</feature>
<feature type="compositionally biased region" description="Low complexity" evidence="1">
    <location>
        <begin position="401"/>
        <end position="418"/>
    </location>
</feature>
<keyword evidence="2" id="KW-1133">Transmembrane helix</keyword>